<feature type="binding site" evidence="10">
    <location>
        <position position="135"/>
    </location>
    <ligand>
        <name>substrate</name>
    </ligand>
</feature>
<dbReference type="Proteomes" id="UP001589788">
    <property type="component" value="Unassembled WGS sequence"/>
</dbReference>
<feature type="binding site" evidence="10">
    <location>
        <begin position="65"/>
        <end position="68"/>
    </location>
    <ligand>
        <name>substrate</name>
    </ligand>
</feature>
<feature type="binding site" evidence="10">
    <location>
        <position position="270"/>
    </location>
    <ligand>
        <name>ATP</name>
        <dbReference type="ChEBI" id="CHEBI:30616"/>
    </ligand>
</feature>
<dbReference type="InterPro" id="IPR015824">
    <property type="entry name" value="Phosphoglycerate_kinase_N"/>
</dbReference>
<keyword evidence="13" id="KW-1185">Reference proteome</keyword>
<keyword evidence="10" id="KW-0963">Cytoplasm</keyword>
<evidence type="ECO:0000256" key="10">
    <source>
        <dbReference type="HAMAP-Rule" id="MF_00145"/>
    </source>
</evidence>
<accession>A0ABV6C0B2</accession>
<keyword evidence="5 10" id="KW-0808">Transferase</keyword>
<dbReference type="HAMAP" id="MF_00145">
    <property type="entry name" value="Phosphoglyc_kinase"/>
    <property type="match status" value="1"/>
</dbReference>
<evidence type="ECO:0000313" key="13">
    <source>
        <dbReference type="Proteomes" id="UP001589788"/>
    </source>
</evidence>
<reference evidence="12 13" key="1">
    <citation type="submission" date="2024-09" db="EMBL/GenBank/DDBJ databases">
        <authorList>
            <person name="Sun Q."/>
            <person name="Mori K."/>
        </authorList>
    </citation>
    <scope>NUCLEOTIDE SEQUENCE [LARGE SCALE GENOMIC DNA]</scope>
    <source>
        <strain evidence="12 13">JCM 15389</strain>
    </source>
</reference>
<evidence type="ECO:0000256" key="7">
    <source>
        <dbReference type="ARBA" id="ARBA00022777"/>
    </source>
</evidence>
<dbReference type="PANTHER" id="PTHR11406">
    <property type="entry name" value="PHOSPHOGLYCERATE KINASE"/>
    <property type="match status" value="1"/>
</dbReference>
<evidence type="ECO:0000256" key="9">
    <source>
        <dbReference type="ARBA" id="ARBA00023152"/>
    </source>
</evidence>
<organism evidence="12 13">
    <name type="scientific">Aciditerrimonas ferrireducens</name>
    <dbReference type="NCBI Taxonomy" id="667306"/>
    <lineage>
        <taxon>Bacteria</taxon>
        <taxon>Bacillati</taxon>
        <taxon>Actinomycetota</taxon>
        <taxon>Acidimicrobiia</taxon>
        <taxon>Acidimicrobiales</taxon>
        <taxon>Acidimicrobiaceae</taxon>
        <taxon>Aciditerrimonas</taxon>
    </lineage>
</organism>
<comment type="catalytic activity">
    <reaction evidence="1 10 11">
        <text>(2R)-3-phosphoglycerate + ATP = (2R)-3-phospho-glyceroyl phosphate + ADP</text>
        <dbReference type="Rhea" id="RHEA:14801"/>
        <dbReference type="ChEBI" id="CHEBI:30616"/>
        <dbReference type="ChEBI" id="CHEBI:57604"/>
        <dbReference type="ChEBI" id="CHEBI:58272"/>
        <dbReference type="ChEBI" id="CHEBI:456216"/>
        <dbReference type="EC" id="2.7.2.3"/>
    </reaction>
</comment>
<dbReference type="PANTHER" id="PTHR11406:SF23">
    <property type="entry name" value="PHOSPHOGLYCERATE KINASE 1, CHLOROPLASTIC-RELATED"/>
    <property type="match status" value="1"/>
</dbReference>
<evidence type="ECO:0000256" key="5">
    <source>
        <dbReference type="ARBA" id="ARBA00022679"/>
    </source>
</evidence>
<dbReference type="Gene3D" id="3.40.50.1260">
    <property type="entry name" value="Phosphoglycerate kinase, N-terminal domain"/>
    <property type="match status" value="3"/>
</dbReference>
<evidence type="ECO:0000256" key="6">
    <source>
        <dbReference type="ARBA" id="ARBA00022741"/>
    </source>
</evidence>
<dbReference type="PRINTS" id="PR00477">
    <property type="entry name" value="PHGLYCKINASE"/>
</dbReference>
<dbReference type="RefSeq" id="WP_377788078.1">
    <property type="nucleotide sequence ID" value="NZ_JBHLYQ010000017.1"/>
</dbReference>
<sequence length="376" mass="39816">MRLPALEDLPEVAGRSVLVRADLNVPLVEDASGRLTVADDFRLRATLPTVQWLIERGARVTLCTHLGRPAGRPDPRLSVAPVRDRLRELLGDGPVEVLENLRFDPGEEANDPAFVARLVAGHDLYVNDAFGAAHRAHASIVGPPATLPSAAGRLLAREVAVLARLVERAEPPLVAVVGGAKAKEKLPLLRALLDQVDTLAVGGALCFTFLRAAGREVGDSPVEEDALEECRALLESGRRIELPVDLVAQRSDRPEELATSGPDLPSGWRGMDIGERTGERFATLIESAGTVLWNGPLGAYEDPRFAAGTRLVAEAMAASPAFTVVGGGDSAAAMAAFGLADRVDHLSSGGGATLELLEKGDLPGLAALRRWAPLRR</sequence>
<name>A0ABV6C0B2_9ACTN</name>
<dbReference type="Pfam" id="PF00162">
    <property type="entry name" value="PGK"/>
    <property type="match status" value="1"/>
</dbReference>
<feature type="binding site" evidence="10">
    <location>
        <position position="102"/>
    </location>
    <ligand>
        <name>substrate</name>
    </ligand>
</feature>
<feature type="binding site" evidence="10">
    <location>
        <begin position="22"/>
        <end position="24"/>
    </location>
    <ligand>
        <name>substrate</name>
    </ligand>
</feature>
<keyword evidence="7 10" id="KW-0418">Kinase</keyword>
<comment type="subcellular location">
    <subcellularLocation>
        <location evidence="10">Cytoplasm</location>
    </subcellularLocation>
</comment>
<evidence type="ECO:0000256" key="3">
    <source>
        <dbReference type="ARBA" id="ARBA00013061"/>
    </source>
</evidence>
<evidence type="ECO:0000256" key="1">
    <source>
        <dbReference type="ARBA" id="ARBA00000642"/>
    </source>
</evidence>
<evidence type="ECO:0000256" key="4">
    <source>
        <dbReference type="ARBA" id="ARBA00016471"/>
    </source>
</evidence>
<proteinExistence type="inferred from homology"/>
<dbReference type="InterPro" id="IPR001576">
    <property type="entry name" value="Phosphoglycerate_kinase"/>
</dbReference>
<evidence type="ECO:0000256" key="11">
    <source>
        <dbReference type="RuleBase" id="RU000532"/>
    </source>
</evidence>
<feature type="binding site" evidence="10">
    <location>
        <position position="301"/>
    </location>
    <ligand>
        <name>ATP</name>
        <dbReference type="ChEBI" id="CHEBI:30616"/>
    </ligand>
</feature>
<dbReference type="PIRSF" id="PIRSF000724">
    <property type="entry name" value="Pgk"/>
    <property type="match status" value="1"/>
</dbReference>
<feature type="binding site" evidence="10">
    <location>
        <begin position="327"/>
        <end position="330"/>
    </location>
    <ligand>
        <name>ATP</name>
        <dbReference type="ChEBI" id="CHEBI:30616"/>
    </ligand>
</feature>
<evidence type="ECO:0000313" key="12">
    <source>
        <dbReference type="EMBL" id="MFC0081128.1"/>
    </source>
</evidence>
<comment type="pathway">
    <text evidence="2 10">Carbohydrate degradation; glycolysis; pyruvate from D-glyceraldehyde 3-phosphate: step 2/5.</text>
</comment>
<dbReference type="EMBL" id="JBHLYQ010000017">
    <property type="protein sequence ID" value="MFC0081128.1"/>
    <property type="molecule type" value="Genomic_DNA"/>
</dbReference>
<dbReference type="SUPFAM" id="SSF53748">
    <property type="entry name" value="Phosphoglycerate kinase"/>
    <property type="match status" value="1"/>
</dbReference>
<keyword evidence="9 10" id="KW-0324">Glycolysis</keyword>
<dbReference type="EC" id="2.7.2.3" evidence="3 10"/>
<dbReference type="GO" id="GO:0016829">
    <property type="term" value="F:lyase activity"/>
    <property type="evidence" value="ECO:0007669"/>
    <property type="project" value="UniProtKB-KW"/>
</dbReference>
<feature type="binding site" evidence="10">
    <location>
        <position position="185"/>
    </location>
    <ligand>
        <name>ATP</name>
        <dbReference type="ChEBI" id="CHEBI:30616"/>
    </ligand>
</feature>
<gene>
    <name evidence="10" type="primary">pgk</name>
    <name evidence="12" type="ORF">ACFFRE_03000</name>
</gene>
<evidence type="ECO:0000256" key="2">
    <source>
        <dbReference type="ARBA" id="ARBA00004838"/>
    </source>
</evidence>
<keyword evidence="12" id="KW-0456">Lyase</keyword>
<keyword evidence="6 10" id="KW-0547">Nucleotide-binding</keyword>
<dbReference type="GO" id="GO:0016301">
    <property type="term" value="F:kinase activity"/>
    <property type="evidence" value="ECO:0007669"/>
    <property type="project" value="UniProtKB-KW"/>
</dbReference>
<dbReference type="InterPro" id="IPR036043">
    <property type="entry name" value="Phosphoglycerate_kinase_sf"/>
</dbReference>
<evidence type="ECO:0000256" key="8">
    <source>
        <dbReference type="ARBA" id="ARBA00022840"/>
    </source>
</evidence>
<feature type="binding site" evidence="10">
    <location>
        <position position="42"/>
    </location>
    <ligand>
        <name>substrate</name>
    </ligand>
</feature>
<comment type="subunit">
    <text evidence="10">Monomer.</text>
</comment>
<comment type="caution">
    <text evidence="12">The sequence shown here is derived from an EMBL/GenBank/DDBJ whole genome shotgun (WGS) entry which is preliminary data.</text>
</comment>
<keyword evidence="8 10" id="KW-0067">ATP-binding</keyword>
<comment type="similarity">
    <text evidence="10 11">Belongs to the phosphoglycerate kinase family.</text>
</comment>
<protein>
    <recommendedName>
        <fullName evidence="4 10">Phosphoglycerate kinase</fullName>
        <ecNumber evidence="3 10">2.7.2.3</ecNumber>
    </recommendedName>
</protein>